<sequence length="1209" mass="141089">MASDSKENDALPGALYAYDFLTKEKCSPEWGQLENALKDPRITNIAITAPYDTGKTSFLKSFFTNKEVEVLSSEEDDFIGRNTLIKEARTQIKEDKTNFKFISLPNFFEEVKDKKESEIELEKDIIGQLLFNSDPWKYPDSKINRLKVYPRESIIKIYIVLILFIGLVISSNDPVAVGNYFSSNGVLNGVLKVITGLFGIVLGFFLFSFVIHSVSKVAWSISTKFAGTELGAKIEHADSKDNKDLFLLYGDELRYYICKKKLKYIIFEDLDRYNNPLIFQRLRELNRNLNIGERKLVFIYTLKDSIFSKENESVNDSDKKSVNTNNKQKVDPDDKKIVNSPQLKTKFFDYIISLMPNSSIQNTRKDFEYEINQYNILTKDKSSKKEDTNEQFEYRGLISEKYLYGLGRFITDRREIINIVSETATYAKKLEKSKSISLDKLLGVIVYKNEFPDDFERIPSRTSYLDQIMYYQSLVYDVEILKETQNLNEEIDSLKNKQLEINDDDDINTVSELIDKKIKEFFGNNQLKYLYGRQRNRNELLDDDSDIRKQIVRDTLNGDKDIETLNFDLADKLIVSNDIDSVDNIDNIISSMINQRLAKTQQIRDDIRDKDYGQIIEKILEGKVDSKSLKQIFELSPDYKKLNTSAQDLLINSLIKINSFAVLRYLLFENLLDTTFYEYISSSAYNVSFKDLDFIHDVLSRKPSKQDRDLDNVEAVEKELNAADANYRFAYSSKLLIYLTASSENTSHIEDILRNAQQLKNMEVILAFIKEIAVSSNQFTLFMNSLLNIWPEVFSMSSKHEIKNVSDTDFQLFIQKTVEYLFRSNNDKLFNILKEDKVLGTSLAKDAFMDALEGTRNSVLERDNAYKFKNLSFATRNSGILFSLVKNKWYEENYENFGIIFRKRVKENFAKLVAIKDNLNLSNEYVLKEVFQYYQDNKNATFNDIEAIKTFLEITFKPVDNEYWIRLLQVYLRSNKNFDDDQKDKIIALTNLIELIDKNIIDEALLTDLIEENRLIYRKDLFDAIYHHSEGIALKYALKYENGSNAGDFYHGINWTVIMPYLGKSKYPKSIVALIDQYDGDSFKESDCPTKQQKIILRYTDNEKVIRKIMQFTNLTPEVKGQIIYKVFSDTKFKMEFSKEEISNLVFNNPDYIESWWKDIDGSHEISTPKLREKYKAQLRLLYDNVSQDFKKKGTNKFIFRKKFKSWLA</sequence>
<keyword evidence="3" id="KW-1133">Transmembrane helix</keyword>
<comment type="caution">
    <text evidence="5">The sequence shown here is derived from an EMBL/GenBank/DDBJ whole genome shotgun (WGS) entry which is preliminary data.</text>
</comment>
<feature type="region of interest" description="Disordered" evidence="2">
    <location>
        <begin position="315"/>
        <end position="335"/>
    </location>
</feature>
<evidence type="ECO:0000313" key="5">
    <source>
        <dbReference type="EMBL" id="MDB6258939.1"/>
    </source>
</evidence>
<accession>A0A9X4AC12</accession>
<evidence type="ECO:0000256" key="3">
    <source>
        <dbReference type="SAM" id="Phobius"/>
    </source>
</evidence>
<keyword evidence="3" id="KW-0812">Transmembrane</keyword>
<proteinExistence type="predicted"/>
<dbReference type="EMBL" id="JAOTGY010000028">
    <property type="protein sequence ID" value="MDB6258939.1"/>
    <property type="molecule type" value="Genomic_DNA"/>
</dbReference>
<evidence type="ECO:0000256" key="1">
    <source>
        <dbReference type="SAM" id="Coils"/>
    </source>
</evidence>
<evidence type="ECO:0000313" key="6">
    <source>
        <dbReference type="Proteomes" id="UP001141981"/>
    </source>
</evidence>
<feature type="transmembrane region" description="Helical" evidence="3">
    <location>
        <begin position="153"/>
        <end position="170"/>
    </location>
</feature>
<feature type="domain" description="YobI-like P-loop NTPase" evidence="4">
    <location>
        <begin position="32"/>
        <end position="465"/>
    </location>
</feature>
<dbReference type="Pfam" id="PF20693">
    <property type="entry name" value="YobI-ATPase"/>
    <property type="match status" value="1"/>
</dbReference>
<evidence type="ECO:0000259" key="4">
    <source>
        <dbReference type="Pfam" id="PF20693"/>
    </source>
</evidence>
<gene>
    <name evidence="5" type="ORF">ODU72_09780</name>
</gene>
<protein>
    <recommendedName>
        <fullName evidence="4">YobI-like P-loop NTPase domain-containing protein</fullName>
    </recommendedName>
</protein>
<dbReference type="Proteomes" id="UP001141981">
    <property type="component" value="Unassembled WGS sequence"/>
</dbReference>
<keyword evidence="1" id="KW-0175">Coiled coil</keyword>
<reference evidence="5" key="1">
    <citation type="journal article" date="2022" name="Microorganisms">
        <title>Antibiotic Susceptibility, Resistance Gene Determinants and Corresponding Genomic Regions in Lactobacillus amylovorus Isolates Derived from Wild Boars and Domestic Pigs.</title>
        <authorList>
            <person name="Moravkova M."/>
            <person name="Kostovova I."/>
            <person name="Kavanova K."/>
            <person name="Pechar R."/>
            <person name="Stanek S."/>
            <person name="Brychta A."/>
            <person name="Zeman M."/>
            <person name="Kubasova T."/>
        </authorList>
    </citation>
    <scope>NUCLEOTIDE SEQUENCE</scope>
    <source>
        <strain evidence="5">M490A</strain>
    </source>
</reference>
<reference evidence="5" key="2">
    <citation type="submission" date="2022-10" db="EMBL/GenBank/DDBJ databases">
        <authorList>
            <person name="Kostovova I."/>
            <person name="Moravkova M."/>
            <person name="Pechar R."/>
        </authorList>
    </citation>
    <scope>NUCLEOTIDE SEQUENCE</scope>
    <source>
        <strain evidence="5">M490A</strain>
    </source>
</reference>
<feature type="coiled-coil region" evidence="1">
    <location>
        <begin position="477"/>
        <end position="504"/>
    </location>
</feature>
<organism evidence="5 6">
    <name type="scientific">Lactobacillus amylovorus</name>
    <dbReference type="NCBI Taxonomy" id="1604"/>
    <lineage>
        <taxon>Bacteria</taxon>
        <taxon>Bacillati</taxon>
        <taxon>Bacillota</taxon>
        <taxon>Bacilli</taxon>
        <taxon>Lactobacillales</taxon>
        <taxon>Lactobacillaceae</taxon>
        <taxon>Lactobacillus</taxon>
    </lineage>
</organism>
<keyword evidence="3" id="KW-0472">Membrane</keyword>
<evidence type="ECO:0000256" key="2">
    <source>
        <dbReference type="SAM" id="MobiDB-lite"/>
    </source>
</evidence>
<dbReference type="AlphaFoldDB" id="A0A9X4AC12"/>
<dbReference type="InterPro" id="IPR048428">
    <property type="entry name" value="YobI-NTPase"/>
</dbReference>
<name>A0A9X4AC12_LACAM</name>
<feature type="transmembrane region" description="Helical" evidence="3">
    <location>
        <begin position="190"/>
        <end position="211"/>
    </location>
</feature>
<dbReference type="RefSeq" id="WP_271869231.1">
    <property type="nucleotide sequence ID" value="NZ_JAOTGT010000013.1"/>
</dbReference>